<dbReference type="EMBL" id="AMZH03018102">
    <property type="protein sequence ID" value="RRT42061.1"/>
    <property type="molecule type" value="Genomic_DNA"/>
</dbReference>
<organism evidence="2 3">
    <name type="scientific">Ensete ventricosum</name>
    <name type="common">Abyssinian banana</name>
    <name type="synonym">Musa ensete</name>
    <dbReference type="NCBI Taxonomy" id="4639"/>
    <lineage>
        <taxon>Eukaryota</taxon>
        <taxon>Viridiplantae</taxon>
        <taxon>Streptophyta</taxon>
        <taxon>Embryophyta</taxon>
        <taxon>Tracheophyta</taxon>
        <taxon>Spermatophyta</taxon>
        <taxon>Magnoliopsida</taxon>
        <taxon>Liliopsida</taxon>
        <taxon>Zingiberales</taxon>
        <taxon>Musaceae</taxon>
        <taxon>Ensete</taxon>
    </lineage>
</organism>
<feature type="compositionally biased region" description="Polar residues" evidence="1">
    <location>
        <begin position="227"/>
        <end position="236"/>
    </location>
</feature>
<sequence>RPGRPKIANPTNLGLVGINRSREQGKETPRCGGRWGKKRGGQQSLGVVTEATRVRSGKVVEQMLVLTVTFLASFAAIMSIEGHDKVSPDSKIPRWCGSSLQPHVWFKETKNKQLPEKATTNLAAAVKEEGKWASIHSLAIIPTVDGGAVVFAAVNGDGDGDGDGHPDSLNEKECSGISDTFSLSLMQEEEKSATKLSSRRPFNGANNKDRLQVFLWRCHPKGKPSPVSATNLSSTRPFDGGVTQRKSPTPASATKLISRRRRPFNGANKDERDTVTATGATSVTSSEDSRLGSAVRGRLHSPVAVATRFPRPRHDRTAPVSSHLRRIKKTRKRPKRVFSPGR</sequence>
<evidence type="ECO:0000256" key="1">
    <source>
        <dbReference type="SAM" id="MobiDB-lite"/>
    </source>
</evidence>
<feature type="compositionally biased region" description="Basic residues" evidence="1">
    <location>
        <begin position="323"/>
        <end position="336"/>
    </location>
</feature>
<reference evidence="2 3" key="1">
    <citation type="journal article" date="2014" name="Agronomy (Basel)">
        <title>A Draft Genome Sequence for Ensete ventricosum, the Drought-Tolerant Tree Against Hunger.</title>
        <authorList>
            <person name="Harrison J."/>
            <person name="Moore K.A."/>
            <person name="Paszkiewicz K."/>
            <person name="Jones T."/>
            <person name="Grant M."/>
            <person name="Ambacheew D."/>
            <person name="Muzemil S."/>
            <person name="Studholme D.J."/>
        </authorList>
    </citation>
    <scope>NUCLEOTIDE SEQUENCE [LARGE SCALE GENOMIC DNA]</scope>
</reference>
<protein>
    <submittedName>
        <fullName evidence="2">Uncharacterized protein</fullName>
    </submittedName>
</protein>
<proteinExistence type="predicted"/>
<evidence type="ECO:0000313" key="3">
    <source>
        <dbReference type="Proteomes" id="UP000287651"/>
    </source>
</evidence>
<feature type="region of interest" description="Disordered" evidence="1">
    <location>
        <begin position="22"/>
        <end position="41"/>
    </location>
</feature>
<feature type="region of interest" description="Disordered" evidence="1">
    <location>
        <begin position="222"/>
        <end position="342"/>
    </location>
</feature>
<evidence type="ECO:0000313" key="2">
    <source>
        <dbReference type="EMBL" id="RRT42061.1"/>
    </source>
</evidence>
<accession>A0A426XRK3</accession>
<comment type="caution">
    <text evidence="2">The sequence shown here is derived from an EMBL/GenBank/DDBJ whole genome shotgun (WGS) entry which is preliminary data.</text>
</comment>
<dbReference type="AlphaFoldDB" id="A0A426XRK3"/>
<dbReference type="Proteomes" id="UP000287651">
    <property type="component" value="Unassembled WGS sequence"/>
</dbReference>
<feature type="non-terminal residue" evidence="2">
    <location>
        <position position="1"/>
    </location>
</feature>
<gene>
    <name evidence="2" type="ORF">B296_00049536</name>
</gene>
<name>A0A426XRK3_ENSVE</name>
<feature type="compositionally biased region" description="Low complexity" evidence="1">
    <location>
        <begin position="275"/>
        <end position="286"/>
    </location>
</feature>